<evidence type="ECO:0000256" key="2">
    <source>
        <dbReference type="ARBA" id="ARBA00004370"/>
    </source>
</evidence>
<evidence type="ECO:0000256" key="7">
    <source>
        <dbReference type="ARBA" id="ARBA00022777"/>
    </source>
</evidence>
<dbReference type="InterPro" id="IPR036890">
    <property type="entry name" value="HATPase_C_sf"/>
</dbReference>
<dbReference type="CDD" id="cd16917">
    <property type="entry name" value="HATPase_UhpB-NarQ-NarX-like"/>
    <property type="match status" value="1"/>
</dbReference>
<dbReference type="GO" id="GO:0005524">
    <property type="term" value="F:ATP binding"/>
    <property type="evidence" value="ECO:0007669"/>
    <property type="project" value="UniProtKB-KW"/>
</dbReference>
<dbReference type="EC" id="2.7.13.3" evidence="3"/>
<keyword evidence="11" id="KW-0472">Membrane</keyword>
<dbReference type="Pfam" id="PF02518">
    <property type="entry name" value="HATPase_c"/>
    <property type="match status" value="1"/>
</dbReference>
<sequence>MLGAIAGSLRLQLTMIALGLFGLALAAMVSSLYYARAADDDASTLRQAAAMRAEVYRMAFYNEQGNFRQVQASAARFDRALREENLHRMLEQADPALAQHYSALRRRWHADWRQPLTMGPSFAAFTPSTDRIETLAVQLDDFVTAVEARTEARLARLTLLEGSIFVIFLALMLVAVQHFRLSLMRPVRELAAGIERLTGGWSATRVEAEQGAGMAPVMLRFNNMAAALERIEQAERMENQAREAEKRVMLALLEERSALARECHDCLGQSLTYIKIQVTRMDDALKAPEPSPAALREISTELRRGVDEAHQNLRDLLAMFRLRVEQPDLRSGLRAVVDEFARWYPDITFDFRCTGRVCELNPGQRIHLIHIAREALNNVGRHARAHRAAVTLEGVEAGAGTPDWLRLTVTDDGVGITGDVERGHYGIEIMRDRANQMGGQLTIEADAKAGSCVVAEVPCQ</sequence>
<name>A0ABV3TE00_9GAMM</name>
<evidence type="ECO:0000259" key="12">
    <source>
        <dbReference type="PROSITE" id="PS50885"/>
    </source>
</evidence>
<accession>A0ABV3TE00</accession>
<evidence type="ECO:0000256" key="3">
    <source>
        <dbReference type="ARBA" id="ARBA00012438"/>
    </source>
</evidence>
<feature type="transmembrane region" description="Helical" evidence="11">
    <location>
        <begin position="159"/>
        <end position="179"/>
    </location>
</feature>
<dbReference type="InterPro" id="IPR050482">
    <property type="entry name" value="Sensor_HK_TwoCompSys"/>
</dbReference>
<comment type="subcellular location">
    <subcellularLocation>
        <location evidence="2">Membrane</location>
    </subcellularLocation>
</comment>
<keyword evidence="9" id="KW-0902">Two-component regulatory system</keyword>
<dbReference type="InterPro" id="IPR042295">
    <property type="entry name" value="NarX-like_N_sf"/>
</dbReference>
<dbReference type="Pfam" id="PF07730">
    <property type="entry name" value="HisKA_3"/>
    <property type="match status" value="1"/>
</dbReference>
<dbReference type="Gene3D" id="1.20.120.960">
    <property type="entry name" value="Histidine kinase NarX, sensor domain"/>
    <property type="match status" value="1"/>
</dbReference>
<evidence type="ECO:0000256" key="11">
    <source>
        <dbReference type="SAM" id="Phobius"/>
    </source>
</evidence>
<dbReference type="PANTHER" id="PTHR24421">
    <property type="entry name" value="NITRATE/NITRITE SENSOR PROTEIN NARX-RELATED"/>
    <property type="match status" value="1"/>
</dbReference>
<evidence type="ECO:0000313" key="14">
    <source>
        <dbReference type="Proteomes" id="UP001556709"/>
    </source>
</evidence>
<evidence type="ECO:0000256" key="8">
    <source>
        <dbReference type="ARBA" id="ARBA00022840"/>
    </source>
</evidence>
<dbReference type="EMBL" id="JBAKFM010000004">
    <property type="protein sequence ID" value="MEX0469882.1"/>
    <property type="molecule type" value="Genomic_DNA"/>
</dbReference>
<evidence type="ECO:0000256" key="1">
    <source>
        <dbReference type="ARBA" id="ARBA00000085"/>
    </source>
</evidence>
<evidence type="ECO:0000256" key="5">
    <source>
        <dbReference type="ARBA" id="ARBA00022679"/>
    </source>
</evidence>
<dbReference type="InterPro" id="IPR011712">
    <property type="entry name" value="Sig_transdc_His_kin_sub3_dim/P"/>
</dbReference>
<protein>
    <recommendedName>
        <fullName evidence="3">histidine kinase</fullName>
        <ecNumber evidence="3">2.7.13.3</ecNumber>
    </recommendedName>
</protein>
<keyword evidence="11" id="KW-1133">Transmembrane helix</keyword>
<keyword evidence="6" id="KW-0547">Nucleotide-binding</keyword>
<dbReference type="InterPro" id="IPR003660">
    <property type="entry name" value="HAMP_dom"/>
</dbReference>
<comment type="catalytic activity">
    <reaction evidence="1">
        <text>ATP + protein L-histidine = ADP + protein N-phospho-L-histidine.</text>
        <dbReference type="EC" id="2.7.13.3"/>
    </reaction>
</comment>
<keyword evidence="7" id="KW-0418">Kinase</keyword>
<keyword evidence="11" id="KW-0812">Transmembrane</keyword>
<dbReference type="Proteomes" id="UP001556709">
    <property type="component" value="Unassembled WGS sequence"/>
</dbReference>
<evidence type="ECO:0000256" key="9">
    <source>
        <dbReference type="ARBA" id="ARBA00023012"/>
    </source>
</evidence>
<proteinExistence type="predicted"/>
<evidence type="ECO:0000313" key="13">
    <source>
        <dbReference type="EMBL" id="MEX0469882.1"/>
    </source>
</evidence>
<dbReference type="PANTHER" id="PTHR24421:SF10">
    <property type="entry name" value="NITRATE_NITRITE SENSOR PROTEIN NARQ"/>
    <property type="match status" value="1"/>
</dbReference>
<organism evidence="13 14">
    <name type="scientific">Spiribacter pallidus</name>
    <dbReference type="NCBI Taxonomy" id="1987936"/>
    <lineage>
        <taxon>Bacteria</taxon>
        <taxon>Pseudomonadati</taxon>
        <taxon>Pseudomonadota</taxon>
        <taxon>Gammaproteobacteria</taxon>
        <taxon>Chromatiales</taxon>
        <taxon>Ectothiorhodospiraceae</taxon>
        <taxon>Spiribacter</taxon>
    </lineage>
</organism>
<dbReference type="Gene3D" id="3.30.565.10">
    <property type="entry name" value="Histidine kinase-like ATPase, C-terminal domain"/>
    <property type="match status" value="1"/>
</dbReference>
<dbReference type="InterPro" id="IPR003594">
    <property type="entry name" value="HATPase_dom"/>
</dbReference>
<gene>
    <name evidence="13" type="ORF">V6X73_09105</name>
</gene>
<feature type="domain" description="HAMP" evidence="12">
    <location>
        <begin position="181"/>
        <end position="233"/>
    </location>
</feature>
<feature type="transmembrane region" description="Helical" evidence="11">
    <location>
        <begin position="12"/>
        <end position="35"/>
    </location>
</feature>
<keyword evidence="14" id="KW-1185">Reference proteome</keyword>
<reference evidence="13 14" key="1">
    <citation type="submission" date="2024-02" db="EMBL/GenBank/DDBJ databases">
        <title>New especies of Spiribacter isolated from saline water.</title>
        <authorList>
            <person name="Leon M.J."/>
            <person name="De La Haba R."/>
            <person name="Sanchez-Porro C."/>
            <person name="Ventosa A."/>
        </authorList>
    </citation>
    <scope>NUCLEOTIDE SEQUENCE [LARGE SCALE GENOMIC DNA]</scope>
    <source>
        <strain evidence="14">ag22IC6-390</strain>
    </source>
</reference>
<evidence type="ECO:0000256" key="6">
    <source>
        <dbReference type="ARBA" id="ARBA00022741"/>
    </source>
</evidence>
<dbReference type="RefSeq" id="WP_367959627.1">
    <property type="nucleotide sequence ID" value="NZ_JBAKFK010000004.1"/>
</dbReference>
<evidence type="ECO:0000256" key="10">
    <source>
        <dbReference type="SAM" id="Coils"/>
    </source>
</evidence>
<feature type="coiled-coil region" evidence="10">
    <location>
        <begin position="224"/>
        <end position="254"/>
    </location>
</feature>
<keyword evidence="5" id="KW-0808">Transferase</keyword>
<keyword evidence="8 13" id="KW-0067">ATP-binding</keyword>
<dbReference type="PROSITE" id="PS50885">
    <property type="entry name" value="HAMP"/>
    <property type="match status" value="1"/>
</dbReference>
<dbReference type="Gene3D" id="1.20.5.1930">
    <property type="match status" value="1"/>
</dbReference>
<keyword evidence="4" id="KW-0597">Phosphoprotein</keyword>
<dbReference type="SMART" id="SM00387">
    <property type="entry name" value="HATPase_c"/>
    <property type="match status" value="1"/>
</dbReference>
<evidence type="ECO:0000256" key="4">
    <source>
        <dbReference type="ARBA" id="ARBA00022553"/>
    </source>
</evidence>
<comment type="caution">
    <text evidence="13">The sequence shown here is derived from an EMBL/GenBank/DDBJ whole genome shotgun (WGS) entry which is preliminary data.</text>
</comment>
<dbReference type="SUPFAM" id="SSF55874">
    <property type="entry name" value="ATPase domain of HSP90 chaperone/DNA topoisomerase II/histidine kinase"/>
    <property type="match status" value="1"/>
</dbReference>
<keyword evidence="10" id="KW-0175">Coiled coil</keyword>